<dbReference type="InterPro" id="IPR020846">
    <property type="entry name" value="MFS_dom"/>
</dbReference>
<proteinExistence type="predicted"/>
<feature type="transmembrane region" description="Helical" evidence="6">
    <location>
        <begin position="347"/>
        <end position="369"/>
    </location>
</feature>
<feature type="transmembrane region" description="Helical" evidence="6">
    <location>
        <begin position="412"/>
        <end position="435"/>
    </location>
</feature>
<feature type="transmembrane region" description="Helical" evidence="6">
    <location>
        <begin position="27"/>
        <end position="47"/>
    </location>
</feature>
<feature type="transmembrane region" description="Helical" evidence="6">
    <location>
        <begin position="323"/>
        <end position="341"/>
    </location>
</feature>
<evidence type="ECO:0000256" key="5">
    <source>
        <dbReference type="ARBA" id="ARBA00023136"/>
    </source>
</evidence>
<feature type="transmembrane region" description="Helical" evidence="6">
    <location>
        <begin position="95"/>
        <end position="122"/>
    </location>
</feature>
<sequence>MSDGRKNSVDMLGYTPEEYKKFSKNSWIVLLAFSILYCFLYCGRLNLQFAMPAMMAEEGWTKLDLGILSSVLFWTYGIGHLFNGRLGEIFGVNRFIVAGVFLSAISNVLIGFQSSIIIIAILWGINGYAQAMLWSPGMALLSKWWPGDKRGFATGFANAFSGFGQVLAALTVSLSFIIAPGMGWKAAFVFPVALMVVMAVIYKFIVKDSPSKIGLKEYVDKNEARNQKDAELMQLVQQKGKLYPYVHLFKMWRFDCWLLIIAGASIARYGLLNWVPTYYVEEFGVDIEDGALGTVLLPLGMAFGTFVIPWISDKFFSENRLPMVIICAAVSGATVFCFMKVGPGALAGALLFIAGFFIYAINGLVWAYATDVGGRAFAGTAAGILDCCAYLGASVQAIYFGSVLTNSGNWTLVFTAIAGVCIVIIVMAIIAGWGLNKKKTATEA</sequence>
<dbReference type="PIRSF" id="PIRSF002808">
    <property type="entry name" value="Hexose_phosphate_transp"/>
    <property type="match status" value="1"/>
</dbReference>
<evidence type="ECO:0000313" key="8">
    <source>
        <dbReference type="EMBL" id="MCQ4636870.1"/>
    </source>
</evidence>
<evidence type="ECO:0000256" key="6">
    <source>
        <dbReference type="SAM" id="Phobius"/>
    </source>
</evidence>
<evidence type="ECO:0000256" key="4">
    <source>
        <dbReference type="ARBA" id="ARBA00022989"/>
    </source>
</evidence>
<feature type="domain" description="Major facilitator superfamily (MFS) profile" evidence="7">
    <location>
        <begin position="27"/>
        <end position="436"/>
    </location>
</feature>
<keyword evidence="4 6" id="KW-1133">Transmembrane helix</keyword>
<dbReference type="InterPro" id="IPR011701">
    <property type="entry name" value="MFS"/>
</dbReference>
<keyword evidence="9" id="KW-1185">Reference proteome</keyword>
<dbReference type="PANTHER" id="PTHR43826:SF3">
    <property type="entry name" value="GLUCOSE-6-PHOSPHATE EXCHANGER SLC37A4"/>
    <property type="match status" value="1"/>
</dbReference>
<feature type="transmembrane region" description="Helical" evidence="6">
    <location>
        <begin position="376"/>
        <end position="400"/>
    </location>
</feature>
<evidence type="ECO:0000313" key="9">
    <source>
        <dbReference type="Proteomes" id="UP001524502"/>
    </source>
</evidence>
<dbReference type="SUPFAM" id="SSF103473">
    <property type="entry name" value="MFS general substrate transporter"/>
    <property type="match status" value="1"/>
</dbReference>
<reference evidence="8 9" key="1">
    <citation type="submission" date="2022-06" db="EMBL/GenBank/DDBJ databases">
        <title>Isolation of gut microbiota from human fecal samples.</title>
        <authorList>
            <person name="Pamer E.G."/>
            <person name="Barat B."/>
            <person name="Waligurski E."/>
            <person name="Medina S."/>
            <person name="Paddock L."/>
            <person name="Mostad J."/>
        </authorList>
    </citation>
    <scope>NUCLEOTIDE SEQUENCE [LARGE SCALE GENOMIC DNA]</scope>
    <source>
        <strain evidence="8 9">SL.3.17</strain>
    </source>
</reference>
<dbReference type="EMBL" id="JANFXK010000008">
    <property type="protein sequence ID" value="MCQ4636870.1"/>
    <property type="molecule type" value="Genomic_DNA"/>
</dbReference>
<name>A0ABT1RNW8_9FIRM</name>
<keyword evidence="2" id="KW-0813">Transport</keyword>
<accession>A0ABT1RNW8</accession>
<dbReference type="Pfam" id="PF07690">
    <property type="entry name" value="MFS_1"/>
    <property type="match status" value="1"/>
</dbReference>
<dbReference type="InterPro" id="IPR000849">
    <property type="entry name" value="Sugar_P_transporter"/>
</dbReference>
<protein>
    <submittedName>
        <fullName evidence="8">MFS transporter</fullName>
    </submittedName>
</protein>
<dbReference type="InterPro" id="IPR051337">
    <property type="entry name" value="OPA_Antiporter"/>
</dbReference>
<comment type="caution">
    <text evidence="8">The sequence shown here is derived from an EMBL/GenBank/DDBJ whole genome shotgun (WGS) entry which is preliminary data.</text>
</comment>
<dbReference type="PROSITE" id="PS50850">
    <property type="entry name" value="MFS"/>
    <property type="match status" value="1"/>
</dbReference>
<evidence type="ECO:0000256" key="1">
    <source>
        <dbReference type="ARBA" id="ARBA00004651"/>
    </source>
</evidence>
<dbReference type="InterPro" id="IPR036259">
    <property type="entry name" value="MFS_trans_sf"/>
</dbReference>
<keyword evidence="3 6" id="KW-0812">Transmembrane</keyword>
<feature type="transmembrane region" description="Helical" evidence="6">
    <location>
        <begin position="251"/>
        <end position="271"/>
    </location>
</feature>
<dbReference type="Proteomes" id="UP001524502">
    <property type="component" value="Unassembled WGS sequence"/>
</dbReference>
<evidence type="ECO:0000256" key="2">
    <source>
        <dbReference type="ARBA" id="ARBA00022448"/>
    </source>
</evidence>
<feature type="transmembrane region" description="Helical" evidence="6">
    <location>
        <begin position="291"/>
        <end position="311"/>
    </location>
</feature>
<evidence type="ECO:0000256" key="3">
    <source>
        <dbReference type="ARBA" id="ARBA00022692"/>
    </source>
</evidence>
<feature type="transmembrane region" description="Helical" evidence="6">
    <location>
        <begin position="184"/>
        <end position="206"/>
    </location>
</feature>
<dbReference type="RefSeq" id="WP_256132061.1">
    <property type="nucleotide sequence ID" value="NZ_JANFXK010000008.1"/>
</dbReference>
<dbReference type="Gene3D" id="1.20.1250.20">
    <property type="entry name" value="MFS general substrate transporter like domains"/>
    <property type="match status" value="2"/>
</dbReference>
<feature type="transmembrane region" description="Helical" evidence="6">
    <location>
        <begin position="67"/>
        <end position="83"/>
    </location>
</feature>
<organism evidence="8 9">
    <name type="scientific">Anaerovorax odorimutans</name>
    <dbReference type="NCBI Taxonomy" id="109327"/>
    <lineage>
        <taxon>Bacteria</taxon>
        <taxon>Bacillati</taxon>
        <taxon>Bacillota</taxon>
        <taxon>Clostridia</taxon>
        <taxon>Peptostreptococcales</taxon>
        <taxon>Anaerovoracaceae</taxon>
        <taxon>Anaerovorax</taxon>
    </lineage>
</organism>
<gene>
    <name evidence="8" type="ORF">NE619_09015</name>
</gene>
<feature type="transmembrane region" description="Helical" evidence="6">
    <location>
        <begin position="157"/>
        <end position="178"/>
    </location>
</feature>
<keyword evidence="5 6" id="KW-0472">Membrane</keyword>
<evidence type="ECO:0000259" key="7">
    <source>
        <dbReference type="PROSITE" id="PS50850"/>
    </source>
</evidence>
<dbReference type="PANTHER" id="PTHR43826">
    <property type="entry name" value="GLUCOSE-6-PHOSPHATE EXCHANGER SLC37A4"/>
    <property type="match status" value="1"/>
</dbReference>
<comment type="subcellular location">
    <subcellularLocation>
        <location evidence="1">Cell membrane</location>
        <topology evidence="1">Multi-pass membrane protein</topology>
    </subcellularLocation>
</comment>